<evidence type="ECO:0000256" key="1">
    <source>
        <dbReference type="SAM" id="MobiDB-lite"/>
    </source>
</evidence>
<reference evidence="2 3" key="1">
    <citation type="journal article" date="2007" name="J. Bacteriol.">
        <title>Genome sequence analysis of the emerging human pathogenic acetic acid bacterium Granulibacter bethesdensis.</title>
        <authorList>
            <person name="Greenberg D.E."/>
            <person name="Porcella S.F."/>
            <person name="Zelazny A.M."/>
            <person name="Virtaneva K."/>
            <person name="Sturdevant D.E."/>
            <person name="Kupko J.J.III."/>
            <person name="Barbian K.D."/>
            <person name="Babar A."/>
            <person name="Dorward D.W."/>
            <person name="Holland S.M."/>
        </authorList>
    </citation>
    <scope>NUCLEOTIDE SEQUENCE [LARGE SCALE GENOMIC DNA]</scope>
    <source>
        <strain evidence="3">ATCC BAA-1260 / CGDNIH1</strain>
    </source>
</reference>
<keyword evidence="3" id="KW-1185">Reference proteome</keyword>
<evidence type="ECO:0000313" key="3">
    <source>
        <dbReference type="Proteomes" id="UP000001963"/>
    </source>
</evidence>
<feature type="compositionally biased region" description="Polar residues" evidence="1">
    <location>
        <begin position="1"/>
        <end position="11"/>
    </location>
</feature>
<dbReference type="KEGG" id="gbe:GbCGDNIH1_5067"/>
<proteinExistence type="predicted"/>
<sequence>MHDTYRITTSADQEKRVEKTSAFSKRPKETFLLDHSRRNVFMHRL</sequence>
<name>A0A286M342_GRABC</name>
<gene>
    <name evidence="2" type="ordered locus">GbCGDNIH1_5067</name>
</gene>
<evidence type="ECO:0000313" key="2">
    <source>
        <dbReference type="EMBL" id="ASV62441.1"/>
    </source>
</evidence>
<dbReference type="AlphaFoldDB" id="A0A286M342"/>
<dbReference type="Proteomes" id="UP000001963">
    <property type="component" value="Chromosome"/>
</dbReference>
<organism evidence="2 3">
    <name type="scientific">Granulibacter bethesdensis (strain ATCC BAA-1260 / CGDNIH1)</name>
    <dbReference type="NCBI Taxonomy" id="391165"/>
    <lineage>
        <taxon>Bacteria</taxon>
        <taxon>Pseudomonadati</taxon>
        <taxon>Pseudomonadota</taxon>
        <taxon>Alphaproteobacteria</taxon>
        <taxon>Acetobacterales</taxon>
        <taxon>Acetobacteraceae</taxon>
        <taxon>Granulibacter</taxon>
    </lineage>
</organism>
<protein>
    <submittedName>
        <fullName evidence="2">Uncharacterized protein</fullName>
    </submittedName>
</protein>
<feature type="region of interest" description="Disordered" evidence="1">
    <location>
        <begin position="1"/>
        <end position="23"/>
    </location>
</feature>
<dbReference type="EMBL" id="CP000394">
    <property type="protein sequence ID" value="ASV62441.1"/>
    <property type="molecule type" value="Genomic_DNA"/>
</dbReference>
<accession>A0A286M342</accession>